<accession>A0A4Q0YNZ5</accession>
<keyword evidence="1" id="KW-0472">Membrane</keyword>
<comment type="caution">
    <text evidence="3">The sequence shown here is derived from an EMBL/GenBank/DDBJ whole genome shotgun (WGS) entry which is preliminary data.</text>
</comment>
<dbReference type="AlphaFoldDB" id="A0A4Q0YNZ5"/>
<feature type="transmembrane region" description="Helical" evidence="1">
    <location>
        <begin position="28"/>
        <end position="49"/>
    </location>
</feature>
<feature type="domain" description="2TM" evidence="2">
    <location>
        <begin position="19"/>
        <end position="94"/>
    </location>
</feature>
<dbReference type="EMBL" id="PEIB01000024">
    <property type="protein sequence ID" value="RXJ72213.1"/>
    <property type="molecule type" value="Genomic_DNA"/>
</dbReference>
<name>A0A4Q0YNZ5_9GAMM</name>
<evidence type="ECO:0000259" key="2">
    <source>
        <dbReference type="Pfam" id="PF13239"/>
    </source>
</evidence>
<dbReference type="Pfam" id="PF13239">
    <property type="entry name" value="2TM"/>
    <property type="match status" value="1"/>
</dbReference>
<feature type="transmembrane region" description="Helical" evidence="1">
    <location>
        <begin position="55"/>
        <end position="82"/>
    </location>
</feature>
<evidence type="ECO:0000313" key="4">
    <source>
        <dbReference type="Proteomes" id="UP000290287"/>
    </source>
</evidence>
<evidence type="ECO:0000313" key="3">
    <source>
        <dbReference type="EMBL" id="RXJ72213.1"/>
    </source>
</evidence>
<keyword evidence="4" id="KW-1185">Reference proteome</keyword>
<dbReference type="InterPro" id="IPR025698">
    <property type="entry name" value="2TM_dom"/>
</dbReference>
<evidence type="ECO:0000256" key="1">
    <source>
        <dbReference type="SAM" id="Phobius"/>
    </source>
</evidence>
<organism evidence="3 4">
    <name type="scientific">Veronia nyctiphanis</name>
    <dbReference type="NCBI Taxonomy" id="1278244"/>
    <lineage>
        <taxon>Bacteria</taxon>
        <taxon>Pseudomonadati</taxon>
        <taxon>Pseudomonadota</taxon>
        <taxon>Gammaproteobacteria</taxon>
        <taxon>Vibrionales</taxon>
        <taxon>Vibrionaceae</taxon>
        <taxon>Veronia</taxon>
    </lineage>
</organism>
<dbReference type="Proteomes" id="UP000290287">
    <property type="component" value="Unassembled WGS sequence"/>
</dbReference>
<proteinExistence type="predicted"/>
<protein>
    <recommendedName>
        <fullName evidence="2">2TM domain-containing protein</fullName>
    </recommendedName>
</protein>
<sequence>MEPKMNEETELTADEQNVLEQIREIKAFYSYLLNYGLVIALLFLINFIAMPDYIWAIWPALGWGIYVAWHGLNAFDVVNFFGPEWEKKQLEKRLGRKL</sequence>
<dbReference type="OrthoDB" id="21915at2"/>
<keyword evidence="1" id="KW-1133">Transmembrane helix</keyword>
<keyword evidence="1" id="KW-0812">Transmembrane</keyword>
<gene>
    <name evidence="3" type="ORF">CS022_16815</name>
</gene>
<reference evidence="3 4" key="1">
    <citation type="submission" date="2017-10" db="EMBL/GenBank/DDBJ databases">
        <title>Nyctiphanis sp. nov., isolated from the stomach of the euphausiid Nyctiphanes simplex (Hansen, 1911) in the Gulf of California.</title>
        <authorList>
            <person name="Gomez-Gil B."/>
            <person name="Aguilar-Mendez M."/>
            <person name="Lopez-Cortes A."/>
            <person name="Gomez-Gutierrez J."/>
            <person name="Roque A."/>
            <person name="Lang E."/>
            <person name="Gonzalez-Castillo A."/>
        </authorList>
    </citation>
    <scope>NUCLEOTIDE SEQUENCE [LARGE SCALE GENOMIC DNA]</scope>
    <source>
        <strain evidence="3 4">CAIM 600</strain>
    </source>
</reference>